<evidence type="ECO:0000256" key="1">
    <source>
        <dbReference type="ARBA" id="ARBA00007754"/>
    </source>
</evidence>
<dbReference type="OrthoDB" id="9802773at2"/>
<comment type="caution">
    <text evidence="6">The sequence shown here is derived from an EMBL/GenBank/DDBJ whole genome shotgun (WGS) entry which is preliminary data.</text>
</comment>
<dbReference type="GO" id="GO:0016985">
    <property type="term" value="F:mannan endo-1,4-beta-mannosidase activity"/>
    <property type="evidence" value="ECO:0007669"/>
    <property type="project" value="InterPro"/>
</dbReference>
<keyword evidence="6" id="KW-0858">Xylan degradation</keyword>
<proteinExistence type="inferred from homology"/>
<dbReference type="InterPro" id="IPR022790">
    <property type="entry name" value="GH26_dom"/>
</dbReference>
<evidence type="ECO:0000256" key="2">
    <source>
        <dbReference type="ARBA" id="ARBA00022801"/>
    </source>
</evidence>
<dbReference type="GO" id="GO:0006080">
    <property type="term" value="P:substituted mannan metabolic process"/>
    <property type="evidence" value="ECO:0007669"/>
    <property type="project" value="InterPro"/>
</dbReference>
<evidence type="ECO:0000313" key="6">
    <source>
        <dbReference type="EMBL" id="PWL37685.1"/>
    </source>
</evidence>
<dbReference type="Proteomes" id="UP000245762">
    <property type="component" value="Unassembled WGS sequence"/>
</dbReference>
<keyword evidence="3 4" id="KW-0326">Glycosidase</keyword>
<sequence length="376" mass="43789">MKNTFISILVLFLMVTCKPIIQQEISVTPAENGKRKLAKFEPKEGVLLFVGQELEAVGGLEEYNDGYLNHFEKPAGWTTYTNINPGEYSFYRRQRGLDGLWETHDWGDNDYNAILQHSDPDYSNMALAIGLQFVNHEKRVADGTHDKYIDRLGDFLVSLGNRPVFLRIAYEFDGPWNDYDRKSTISAYKHIVDMLRARGVNNTAYVWQSAGTMAPDQKHLEKWYPGDDYVDWLGFSFFNGWKKQKMIEFARSKGKPVFIAEATPTSSDLVWDPKENQGITKEMRLSNPRQAQMAWDEWFLPFFNTINTNLDVVKAVHYINCHWDSHPMWLQNPTFKKIDARLQLSDTISRRWKERTSKAPFILSSEDLYDNLYNHK</sequence>
<evidence type="ECO:0000259" key="5">
    <source>
        <dbReference type="PROSITE" id="PS51764"/>
    </source>
</evidence>
<dbReference type="PROSITE" id="PS51764">
    <property type="entry name" value="GH26"/>
    <property type="match status" value="1"/>
</dbReference>
<accession>A0A316KXZ8</accession>
<dbReference type="Gene3D" id="3.20.20.80">
    <property type="entry name" value="Glycosidases"/>
    <property type="match status" value="1"/>
</dbReference>
<name>A0A316KXZ8_9FLAO</name>
<evidence type="ECO:0000256" key="4">
    <source>
        <dbReference type="PROSITE-ProRule" id="PRU01100"/>
    </source>
</evidence>
<dbReference type="PANTHER" id="PTHR40079:SF4">
    <property type="entry name" value="GH26 DOMAIN-CONTAINING PROTEIN-RELATED"/>
    <property type="match status" value="1"/>
</dbReference>
<protein>
    <submittedName>
        <fullName evidence="6">Endo-1,3-beta-xylanase</fullName>
    </submittedName>
</protein>
<keyword evidence="7" id="KW-1185">Reference proteome</keyword>
<keyword evidence="6" id="KW-0624">Polysaccharide degradation</keyword>
<gene>
    <name evidence="6" type="ORF">DKG77_15410</name>
</gene>
<dbReference type="RefSeq" id="WP_109664931.1">
    <property type="nucleotide sequence ID" value="NZ_QGEG01000004.1"/>
</dbReference>
<dbReference type="Pfam" id="PF02156">
    <property type="entry name" value="Glyco_hydro_26"/>
    <property type="match status" value="1"/>
</dbReference>
<evidence type="ECO:0000256" key="3">
    <source>
        <dbReference type="ARBA" id="ARBA00023295"/>
    </source>
</evidence>
<dbReference type="InterPro" id="IPR017853">
    <property type="entry name" value="GH"/>
</dbReference>
<dbReference type="PANTHER" id="PTHR40079">
    <property type="entry name" value="MANNAN ENDO-1,4-BETA-MANNOSIDASE E-RELATED"/>
    <property type="match status" value="1"/>
</dbReference>
<keyword evidence="2 4" id="KW-0378">Hydrolase</keyword>
<dbReference type="InterPro" id="IPR000805">
    <property type="entry name" value="Glyco_hydro_26"/>
</dbReference>
<comment type="similarity">
    <text evidence="1 4">Belongs to the glycosyl hydrolase 26 family.</text>
</comment>
<feature type="domain" description="GH26" evidence="5">
    <location>
        <begin position="28"/>
        <end position="316"/>
    </location>
</feature>
<organism evidence="6 7">
    <name type="scientific">Flagellimonas aquimarina</name>
    <dbReference type="NCBI Taxonomy" id="2201895"/>
    <lineage>
        <taxon>Bacteria</taxon>
        <taxon>Pseudomonadati</taxon>
        <taxon>Bacteroidota</taxon>
        <taxon>Flavobacteriia</taxon>
        <taxon>Flavobacteriales</taxon>
        <taxon>Flavobacteriaceae</taxon>
        <taxon>Flagellimonas</taxon>
    </lineage>
</organism>
<reference evidence="6 7" key="1">
    <citation type="submission" date="2018-05" db="EMBL/GenBank/DDBJ databases">
        <title>Complete genome sequence of Flagellimonas aquimarina ECD12 isolated from seaweed Ecklonia cava.</title>
        <authorList>
            <person name="Choi S."/>
            <person name="Seong C."/>
        </authorList>
    </citation>
    <scope>NUCLEOTIDE SEQUENCE [LARGE SCALE GENOMIC DNA]</scope>
    <source>
        <strain evidence="6 7">ECD12</strain>
    </source>
</reference>
<feature type="active site" description="Nucleophile" evidence="4">
    <location>
        <position position="261"/>
    </location>
</feature>
<feature type="active site" description="Proton donor" evidence="4">
    <location>
        <position position="171"/>
    </location>
</feature>
<evidence type="ECO:0000313" key="7">
    <source>
        <dbReference type="Proteomes" id="UP000245762"/>
    </source>
</evidence>
<dbReference type="SUPFAM" id="SSF51445">
    <property type="entry name" value="(Trans)glycosidases"/>
    <property type="match status" value="1"/>
</dbReference>
<dbReference type="GO" id="GO:0045493">
    <property type="term" value="P:xylan catabolic process"/>
    <property type="evidence" value="ECO:0007669"/>
    <property type="project" value="UniProtKB-KW"/>
</dbReference>
<keyword evidence="6" id="KW-0119">Carbohydrate metabolism</keyword>
<dbReference type="AlphaFoldDB" id="A0A316KXZ8"/>
<dbReference type="EMBL" id="QGEG01000004">
    <property type="protein sequence ID" value="PWL37685.1"/>
    <property type="molecule type" value="Genomic_DNA"/>
</dbReference>